<protein>
    <submittedName>
        <fullName evidence="1">Uncharacterized protein</fullName>
    </submittedName>
</protein>
<evidence type="ECO:0000313" key="1">
    <source>
        <dbReference type="EMBL" id="ERK51829.1"/>
    </source>
</evidence>
<reference evidence="1 2" key="1">
    <citation type="submission" date="2013-06" db="EMBL/GenBank/DDBJ databases">
        <authorList>
            <person name="Weinstock G."/>
            <person name="Sodergren E."/>
            <person name="Lobos E.A."/>
            <person name="Fulton L."/>
            <person name="Fulton R."/>
            <person name="Courtney L."/>
            <person name="Fronick C."/>
            <person name="O'Laughlin M."/>
            <person name="Godfrey J."/>
            <person name="Wilson R.M."/>
            <person name="Miner T."/>
            <person name="Farmer C."/>
            <person name="Delehaunty K."/>
            <person name="Cordes M."/>
            <person name="Minx P."/>
            <person name="Tomlinson C."/>
            <person name="Chen J."/>
            <person name="Wollam A."/>
            <person name="Pepin K.H."/>
            <person name="Bhonagiri V."/>
            <person name="Zhang X."/>
            <person name="Warren W."/>
            <person name="Mitreva M."/>
            <person name="Mardis E.R."/>
            <person name="Wilson R.K."/>
        </authorList>
    </citation>
    <scope>NUCLEOTIDE SEQUENCE [LARGE SCALE GENOMIC DNA]</scope>
    <source>
        <strain evidence="1 2">ATCC 29099</strain>
    </source>
</reference>
<dbReference type="Proteomes" id="UP000016608">
    <property type="component" value="Unassembled WGS sequence"/>
</dbReference>
<dbReference type="HOGENOM" id="CLU_2972704_0_0_9"/>
<sequence length="58" mass="7001">MLSNRIQQIADIRKVSFRFINYLSVFISIKKYFYTGGCHLEINVWDLHFCRYKNPSLL</sequence>
<organism evidence="1 2">
    <name type="scientific">Eubacterium ramulus ATCC 29099</name>
    <dbReference type="NCBI Taxonomy" id="1256908"/>
    <lineage>
        <taxon>Bacteria</taxon>
        <taxon>Bacillati</taxon>
        <taxon>Bacillota</taxon>
        <taxon>Clostridia</taxon>
        <taxon>Eubacteriales</taxon>
        <taxon>Eubacteriaceae</taxon>
        <taxon>Eubacterium</taxon>
    </lineage>
</organism>
<comment type="caution">
    <text evidence="1">The sequence shown here is derived from an EMBL/GenBank/DDBJ whole genome shotgun (WGS) entry which is preliminary data.</text>
</comment>
<gene>
    <name evidence="1" type="ORF">HMPREF0373_00289</name>
</gene>
<evidence type="ECO:0000313" key="2">
    <source>
        <dbReference type="Proteomes" id="UP000016608"/>
    </source>
</evidence>
<keyword evidence="2" id="KW-1185">Reference proteome</keyword>
<dbReference type="AlphaFoldDB" id="U2Q6Z8"/>
<proteinExistence type="predicted"/>
<dbReference type="EMBL" id="AWVJ01000019">
    <property type="protein sequence ID" value="ERK51829.1"/>
    <property type="molecule type" value="Genomic_DNA"/>
</dbReference>
<accession>U2Q6Z8</accession>
<name>U2Q6Z8_EUBRA</name>